<protein>
    <submittedName>
        <fullName evidence="2">Uncharacterized protein</fullName>
    </submittedName>
</protein>
<feature type="compositionally biased region" description="Basic and acidic residues" evidence="1">
    <location>
        <begin position="83"/>
        <end position="93"/>
    </location>
</feature>
<dbReference type="EMBL" id="JAKZEL010000027">
    <property type="protein sequence ID" value="KAI4529756.1"/>
    <property type="molecule type" value="Genomic_DNA"/>
</dbReference>
<gene>
    <name evidence="2" type="ORF">MG293_020434</name>
</gene>
<evidence type="ECO:0000256" key="1">
    <source>
        <dbReference type="SAM" id="MobiDB-lite"/>
    </source>
</evidence>
<comment type="caution">
    <text evidence="2">The sequence shown here is derived from an EMBL/GenBank/DDBJ whole genome shotgun (WGS) entry which is preliminary data.</text>
</comment>
<reference evidence="2" key="1">
    <citation type="submission" date="2022-03" db="EMBL/GenBank/DDBJ databases">
        <title>Genomic analyses of argali, domestic sheep and their hybrids provide insights into chromosomal evolution, heterosis and genetic basis of agronomic traits.</title>
        <authorList>
            <person name="Li M."/>
        </authorList>
    </citation>
    <scope>NUCLEOTIDE SEQUENCE</scope>
    <source>
        <strain evidence="2">CAU-MHL-2022a</strain>
        <tissue evidence="2">Skin</tissue>
    </source>
</reference>
<evidence type="ECO:0000313" key="2">
    <source>
        <dbReference type="EMBL" id="KAI4529756.1"/>
    </source>
</evidence>
<proteinExistence type="predicted"/>
<sequence length="117" mass="13138">MLKFVRNTYCQRAEAPAEAPITTYEEEPLQLERSSKSTATTQEEDSATTREKPVATMREEAPQISHLDRSHSVTNIEELPTTTRKEAVADCNERGPPSDTATKVSLTITRKEPAYRN</sequence>
<evidence type="ECO:0000313" key="3">
    <source>
        <dbReference type="Proteomes" id="UP001214576"/>
    </source>
</evidence>
<feature type="compositionally biased region" description="Basic and acidic residues" evidence="1">
    <location>
        <begin position="47"/>
        <end position="71"/>
    </location>
</feature>
<feature type="region of interest" description="Disordered" evidence="1">
    <location>
        <begin position="1"/>
        <end position="117"/>
    </location>
</feature>
<dbReference type="Proteomes" id="UP001214576">
    <property type="component" value="Unassembled WGS sequence"/>
</dbReference>
<dbReference type="AlphaFoldDB" id="A0AAD4TNE1"/>
<accession>A0AAD4TNE1</accession>
<organism evidence="2 3">
    <name type="scientific">Ovis ammon polii</name>
    <dbReference type="NCBI Taxonomy" id="230172"/>
    <lineage>
        <taxon>Eukaryota</taxon>
        <taxon>Metazoa</taxon>
        <taxon>Chordata</taxon>
        <taxon>Craniata</taxon>
        <taxon>Vertebrata</taxon>
        <taxon>Euteleostomi</taxon>
        <taxon>Mammalia</taxon>
        <taxon>Eutheria</taxon>
        <taxon>Laurasiatheria</taxon>
        <taxon>Artiodactyla</taxon>
        <taxon>Ruminantia</taxon>
        <taxon>Pecora</taxon>
        <taxon>Bovidae</taxon>
        <taxon>Caprinae</taxon>
        <taxon>Ovis</taxon>
    </lineage>
</organism>
<feature type="compositionally biased region" description="Polar residues" evidence="1">
    <location>
        <begin position="99"/>
        <end position="108"/>
    </location>
</feature>
<name>A0AAD4TNE1_OVIAM</name>
<keyword evidence="3" id="KW-1185">Reference proteome</keyword>